<comment type="caution">
    <text evidence="6">The sequence shown here is derived from an EMBL/GenBank/DDBJ whole genome shotgun (WGS) entry which is preliminary data.</text>
</comment>
<name>A0ABD0Q2Y3_CIRMR</name>
<feature type="non-terminal residue" evidence="6">
    <location>
        <position position="203"/>
    </location>
</feature>
<gene>
    <name evidence="6" type="ORF">M9458_023044</name>
</gene>
<evidence type="ECO:0000313" key="7">
    <source>
        <dbReference type="Proteomes" id="UP001529510"/>
    </source>
</evidence>
<dbReference type="Gene3D" id="3.40.50.300">
    <property type="entry name" value="P-loop containing nucleotide triphosphate hydrolases"/>
    <property type="match status" value="1"/>
</dbReference>
<keyword evidence="7" id="KW-1185">Reference proteome</keyword>
<feature type="region of interest" description="Disordered" evidence="4">
    <location>
        <begin position="181"/>
        <end position="203"/>
    </location>
</feature>
<dbReference type="InterPro" id="IPR006703">
    <property type="entry name" value="G_AIG1"/>
</dbReference>
<sequence length="203" mass="23511">KSDKASLINSILGDEVEPDKYFVKSVRKDGEVNGRKITLINTPCWWENHDLQDSPEVVKQEMVRSVFMCPPGPHVFLLVINLSLTFTEENRFTIEEHLSLFGEKIWRHTIVLLTQTASVKNKDLQLIIQRSGERYVFDSENKSVGVKDLLDKIDDVVAANNGKHFETHDDKLLDIQRKRDENERRAKARQDMVQGKRNLLKEI</sequence>
<dbReference type="Proteomes" id="UP001529510">
    <property type="component" value="Unassembled WGS sequence"/>
</dbReference>
<feature type="non-terminal residue" evidence="6">
    <location>
        <position position="1"/>
    </location>
</feature>
<dbReference type="Pfam" id="PF04548">
    <property type="entry name" value="AIG1"/>
    <property type="match status" value="1"/>
</dbReference>
<keyword evidence="2" id="KW-0547">Nucleotide-binding</keyword>
<proteinExistence type="inferred from homology"/>
<dbReference type="AlphaFoldDB" id="A0ABD0Q2Y3"/>
<feature type="compositionally biased region" description="Basic and acidic residues" evidence="4">
    <location>
        <begin position="181"/>
        <end position="190"/>
    </location>
</feature>
<keyword evidence="3" id="KW-0342">GTP-binding</keyword>
<dbReference type="EMBL" id="JAMKFB020000011">
    <property type="protein sequence ID" value="KAL0180638.1"/>
    <property type="molecule type" value="Genomic_DNA"/>
</dbReference>
<evidence type="ECO:0000313" key="6">
    <source>
        <dbReference type="EMBL" id="KAL0180638.1"/>
    </source>
</evidence>
<reference evidence="6 7" key="1">
    <citation type="submission" date="2024-05" db="EMBL/GenBank/DDBJ databases">
        <title>Genome sequencing and assembly of Indian major carp, Cirrhinus mrigala (Hamilton, 1822).</title>
        <authorList>
            <person name="Mohindra V."/>
            <person name="Chowdhury L.M."/>
            <person name="Lal K."/>
            <person name="Jena J.K."/>
        </authorList>
    </citation>
    <scope>NUCLEOTIDE SEQUENCE [LARGE SCALE GENOMIC DNA]</scope>
    <source>
        <strain evidence="6">CM1030</strain>
        <tissue evidence="6">Blood</tissue>
    </source>
</reference>
<protein>
    <recommendedName>
        <fullName evidence="5">AIG1-type G domain-containing protein</fullName>
    </recommendedName>
</protein>
<evidence type="ECO:0000256" key="2">
    <source>
        <dbReference type="ARBA" id="ARBA00022741"/>
    </source>
</evidence>
<dbReference type="PANTHER" id="PTHR10903">
    <property type="entry name" value="GTPASE, IMAP FAMILY MEMBER-RELATED"/>
    <property type="match status" value="1"/>
</dbReference>
<accession>A0ABD0Q2Y3</accession>
<evidence type="ECO:0000256" key="1">
    <source>
        <dbReference type="ARBA" id="ARBA00008535"/>
    </source>
</evidence>
<dbReference type="InterPro" id="IPR045058">
    <property type="entry name" value="GIMA/IAN/Toc"/>
</dbReference>
<organism evidence="6 7">
    <name type="scientific">Cirrhinus mrigala</name>
    <name type="common">Mrigala</name>
    <dbReference type="NCBI Taxonomy" id="683832"/>
    <lineage>
        <taxon>Eukaryota</taxon>
        <taxon>Metazoa</taxon>
        <taxon>Chordata</taxon>
        <taxon>Craniata</taxon>
        <taxon>Vertebrata</taxon>
        <taxon>Euteleostomi</taxon>
        <taxon>Actinopterygii</taxon>
        <taxon>Neopterygii</taxon>
        <taxon>Teleostei</taxon>
        <taxon>Ostariophysi</taxon>
        <taxon>Cypriniformes</taxon>
        <taxon>Cyprinidae</taxon>
        <taxon>Labeoninae</taxon>
        <taxon>Labeonini</taxon>
        <taxon>Cirrhinus</taxon>
    </lineage>
</organism>
<evidence type="ECO:0000256" key="4">
    <source>
        <dbReference type="SAM" id="MobiDB-lite"/>
    </source>
</evidence>
<dbReference type="PROSITE" id="PS51720">
    <property type="entry name" value="G_AIG1"/>
    <property type="match status" value="1"/>
</dbReference>
<evidence type="ECO:0000256" key="3">
    <source>
        <dbReference type="ARBA" id="ARBA00023134"/>
    </source>
</evidence>
<evidence type="ECO:0000259" key="5">
    <source>
        <dbReference type="PROSITE" id="PS51720"/>
    </source>
</evidence>
<dbReference type="InterPro" id="IPR027417">
    <property type="entry name" value="P-loop_NTPase"/>
</dbReference>
<dbReference type="SUPFAM" id="SSF52540">
    <property type="entry name" value="P-loop containing nucleoside triphosphate hydrolases"/>
    <property type="match status" value="1"/>
</dbReference>
<dbReference type="PANTHER" id="PTHR10903:SF107">
    <property type="entry name" value="GTPASE IMAP FAMILY MEMBER 4-LIKE-RELATED"/>
    <property type="match status" value="1"/>
</dbReference>
<comment type="similarity">
    <text evidence="1">Belongs to the TRAFAC class TrmE-Era-EngA-EngB-Septin-like GTPase superfamily. AIG1/Toc34/Toc159-like paraseptin GTPase family. IAN subfamily.</text>
</comment>
<dbReference type="GO" id="GO:0005525">
    <property type="term" value="F:GTP binding"/>
    <property type="evidence" value="ECO:0007669"/>
    <property type="project" value="UniProtKB-KW"/>
</dbReference>
<feature type="domain" description="AIG1-type G" evidence="5">
    <location>
        <begin position="1"/>
        <end position="203"/>
    </location>
</feature>